<proteinExistence type="predicted"/>
<dbReference type="KEGG" id="xap:XA3_04930"/>
<evidence type="ECO:0000313" key="1">
    <source>
        <dbReference type="EMBL" id="BDR58052.1"/>
    </source>
</evidence>
<accession>A0AAU9DB97</accession>
<protein>
    <submittedName>
        <fullName evidence="1">Uncharacterized protein</fullName>
    </submittedName>
</protein>
<reference evidence="1 2" key="1">
    <citation type="journal article" date="2023" name="Microbiol. Spectr.">
        <title>Symbiosis of Carpenter Bees with Uncharacterized Lactic Acid Bacteria Showing NAD Auxotrophy.</title>
        <authorList>
            <person name="Kawasaki S."/>
            <person name="Ozawa K."/>
            <person name="Mori T."/>
            <person name="Yamamoto A."/>
            <person name="Ito M."/>
            <person name="Ohkuma M."/>
            <person name="Sakamoto M."/>
            <person name="Matsutani M."/>
        </authorList>
    </citation>
    <scope>NUCLEOTIDE SEQUENCE [LARGE SCALE GENOMIC DNA]</scope>
    <source>
        <strain evidence="1 2">XA3</strain>
    </source>
</reference>
<sequence length="288" mass="33353">MSTELVEILKKEFESRPLSKDEKISIINKMITILDDNQISQVIESLKKPFFNSQLNEYLIDSQMPEIDSKEFDFLVQAAKYHGNIVRSLMNEAGISNYYIDRFSKKYHLKTITNKTLVFPSKKIDAPFLFQKQYSKSVISHESALYLLDLCDVIPKRTVMSMPKGYKLSQISDNVLQSSWELYNGQKSLLVRYPENDPLVLTRSDPIEESQILIKETSEGNPVRVTTSERTIADILRPNSCAEEESKVEAIRRYYDSNPGKGQRLRRIAHKEGVLSELDRYLWSLRLD</sequence>
<dbReference type="Proteomes" id="UP001321861">
    <property type="component" value="Chromosome"/>
</dbReference>
<name>A0AAU9DB97_9LACO</name>
<dbReference type="AlphaFoldDB" id="A0AAU9DB97"/>
<dbReference type="RefSeq" id="WP_317635973.1">
    <property type="nucleotide sequence ID" value="NZ_AP026802.1"/>
</dbReference>
<organism evidence="1 2">
    <name type="scientific">Xylocopilactobacillus apicola</name>
    <dbReference type="NCBI Taxonomy" id="2932184"/>
    <lineage>
        <taxon>Bacteria</taxon>
        <taxon>Bacillati</taxon>
        <taxon>Bacillota</taxon>
        <taxon>Bacilli</taxon>
        <taxon>Lactobacillales</taxon>
        <taxon>Lactobacillaceae</taxon>
        <taxon>Xylocopilactobacillus</taxon>
    </lineage>
</organism>
<gene>
    <name evidence="1" type="ORF">XA3_04930</name>
</gene>
<evidence type="ECO:0000313" key="2">
    <source>
        <dbReference type="Proteomes" id="UP001321861"/>
    </source>
</evidence>
<keyword evidence="2" id="KW-1185">Reference proteome</keyword>
<dbReference type="EMBL" id="AP026802">
    <property type="protein sequence ID" value="BDR58052.1"/>
    <property type="molecule type" value="Genomic_DNA"/>
</dbReference>